<evidence type="ECO:0000259" key="5">
    <source>
        <dbReference type="Pfam" id="PF17837"/>
    </source>
</evidence>
<feature type="binding site" evidence="2">
    <location>
        <position position="41"/>
    </location>
    <ligand>
        <name>CoA</name>
        <dbReference type="ChEBI" id="CHEBI:57287"/>
    </ligand>
</feature>
<dbReference type="GO" id="GO:0005886">
    <property type="term" value="C:plasma membrane"/>
    <property type="evidence" value="ECO:0007669"/>
    <property type="project" value="TreeGrafter"/>
</dbReference>
<dbReference type="InterPro" id="IPR041354">
    <property type="entry name" value="4PPT_N"/>
</dbReference>
<dbReference type="EMBL" id="BNBE01000001">
    <property type="protein sequence ID" value="GHF81386.1"/>
    <property type="molecule type" value="Genomic_DNA"/>
</dbReference>
<dbReference type="Pfam" id="PF17837">
    <property type="entry name" value="4PPT_N"/>
    <property type="match status" value="1"/>
</dbReference>
<evidence type="ECO:0000256" key="2">
    <source>
        <dbReference type="PIRSR" id="PIRSR603542-1"/>
    </source>
</evidence>
<feature type="domain" description="4'-phosphopantetheinyl transferase" evidence="4">
    <location>
        <begin position="103"/>
        <end position="178"/>
    </location>
</feature>
<proteinExistence type="predicted"/>
<name>A0A919BD53_STRFL</name>
<comment type="cofactor">
    <cofactor evidence="3">
        <name>Mg(2+)</name>
        <dbReference type="ChEBI" id="CHEBI:18420"/>
    </cofactor>
</comment>
<dbReference type="Gene3D" id="3.90.470.20">
    <property type="entry name" value="4'-phosphopantetheinyl transferase domain"/>
    <property type="match status" value="1"/>
</dbReference>
<feature type="binding site" evidence="3">
    <location>
        <position position="107"/>
    </location>
    <ligand>
        <name>Mg(2+)</name>
        <dbReference type="ChEBI" id="CHEBI:18420"/>
    </ligand>
</feature>
<accession>A0A919BD53</accession>
<evidence type="ECO:0000313" key="6">
    <source>
        <dbReference type="EMBL" id="GHF81386.1"/>
    </source>
</evidence>
<reference evidence="6" key="1">
    <citation type="journal article" date="2014" name="Int. J. Syst. Evol. Microbiol.">
        <title>Complete genome sequence of Corynebacterium casei LMG S-19264T (=DSM 44701T), isolated from a smear-ripened cheese.</title>
        <authorList>
            <consortium name="US DOE Joint Genome Institute (JGI-PGF)"/>
            <person name="Walter F."/>
            <person name="Albersmeier A."/>
            <person name="Kalinowski J."/>
            <person name="Ruckert C."/>
        </authorList>
    </citation>
    <scope>NUCLEOTIDE SEQUENCE</scope>
    <source>
        <strain evidence="6">JCM 4122</strain>
    </source>
</reference>
<gene>
    <name evidence="6" type="ORF">GCM10017667_06390</name>
</gene>
<feature type="binding site" evidence="2">
    <location>
        <position position="154"/>
    </location>
    <ligand>
        <name>CoA</name>
        <dbReference type="ChEBI" id="CHEBI:57287"/>
    </ligand>
</feature>
<evidence type="ECO:0000313" key="7">
    <source>
        <dbReference type="Proteomes" id="UP000632849"/>
    </source>
</evidence>
<dbReference type="InterPro" id="IPR037143">
    <property type="entry name" value="4-PPantetheinyl_Trfase_dom_sf"/>
</dbReference>
<evidence type="ECO:0000259" key="4">
    <source>
        <dbReference type="Pfam" id="PF01648"/>
    </source>
</evidence>
<dbReference type="PRINTS" id="PR01399">
    <property type="entry name" value="ENTSNTHTASED"/>
</dbReference>
<dbReference type="InterPro" id="IPR003542">
    <property type="entry name" value="Enbac_synth_compD-like"/>
</dbReference>
<dbReference type="AlphaFoldDB" id="A0A919BD53"/>
<dbReference type="PANTHER" id="PTHR38096">
    <property type="entry name" value="ENTEROBACTIN SYNTHASE COMPONENT D"/>
    <property type="match status" value="1"/>
</dbReference>
<dbReference type="PANTHER" id="PTHR38096:SF1">
    <property type="entry name" value="ENTEROBACTIN SYNTHASE COMPONENT D"/>
    <property type="match status" value="1"/>
</dbReference>
<feature type="domain" description="4'-phosphopantetheinyl transferase N-terminal" evidence="5">
    <location>
        <begin position="32"/>
        <end position="96"/>
    </location>
</feature>
<protein>
    <submittedName>
        <fullName evidence="6">4'-phosphopantetheinyl transferase</fullName>
    </submittedName>
</protein>
<feature type="binding site" evidence="2">
    <location>
        <position position="150"/>
    </location>
    <ligand>
        <name>CoA</name>
        <dbReference type="ChEBI" id="CHEBI:57287"/>
    </ligand>
</feature>
<feature type="binding site" evidence="2">
    <location>
        <begin position="85"/>
        <end position="86"/>
    </location>
    <ligand>
        <name>CoA</name>
        <dbReference type="ChEBI" id="CHEBI:57287"/>
    </ligand>
</feature>
<keyword evidence="3" id="KW-0479">Metal-binding</keyword>
<reference evidence="6" key="2">
    <citation type="submission" date="2020-09" db="EMBL/GenBank/DDBJ databases">
        <authorList>
            <person name="Sun Q."/>
            <person name="Ohkuma M."/>
        </authorList>
    </citation>
    <scope>NUCLEOTIDE SEQUENCE</scope>
    <source>
        <strain evidence="6">JCM 4122</strain>
    </source>
</reference>
<feature type="binding site" evidence="3">
    <location>
        <position position="108"/>
    </location>
    <ligand>
        <name>Mg(2+)</name>
        <dbReference type="ChEBI" id="CHEBI:18420"/>
    </ligand>
</feature>
<organism evidence="6 7">
    <name type="scientific">Streptomyces filamentosus</name>
    <name type="common">Streptomyces roseosporus</name>
    <dbReference type="NCBI Taxonomy" id="67294"/>
    <lineage>
        <taxon>Bacteria</taxon>
        <taxon>Bacillati</taxon>
        <taxon>Actinomycetota</taxon>
        <taxon>Actinomycetes</taxon>
        <taxon>Kitasatosporales</taxon>
        <taxon>Streptomycetaceae</taxon>
        <taxon>Streptomyces</taxon>
    </lineage>
</organism>
<evidence type="ECO:0000256" key="1">
    <source>
        <dbReference type="ARBA" id="ARBA00022679"/>
    </source>
</evidence>
<feature type="binding site" evidence="2">
    <location>
        <position position="107"/>
    </location>
    <ligand>
        <name>CoA</name>
        <dbReference type="ChEBI" id="CHEBI:57287"/>
    </ligand>
</feature>
<dbReference type="GO" id="GO:0009239">
    <property type="term" value="P:enterobactin biosynthetic process"/>
    <property type="evidence" value="ECO:0007669"/>
    <property type="project" value="InterPro"/>
</dbReference>
<keyword evidence="1 6" id="KW-0808">Transferase</keyword>
<dbReference type="Pfam" id="PF01648">
    <property type="entry name" value="ACPS"/>
    <property type="match status" value="1"/>
</dbReference>
<dbReference type="InterPro" id="IPR008278">
    <property type="entry name" value="4-PPantetheinyl_Trfase_dom"/>
</dbReference>
<dbReference type="GO" id="GO:0000287">
    <property type="term" value="F:magnesium ion binding"/>
    <property type="evidence" value="ECO:0007669"/>
    <property type="project" value="InterPro"/>
</dbReference>
<feature type="binding site" evidence="2">
    <location>
        <position position="164"/>
    </location>
    <ligand>
        <name>CoA</name>
        <dbReference type="ChEBI" id="CHEBI:57287"/>
    </ligand>
</feature>
<keyword evidence="7" id="KW-1185">Reference proteome</keyword>
<dbReference type="SUPFAM" id="SSF56214">
    <property type="entry name" value="4'-phosphopantetheinyl transferase"/>
    <property type="match status" value="1"/>
</dbReference>
<feature type="binding site" evidence="2">
    <location>
        <position position="49"/>
    </location>
    <ligand>
        <name>CoA</name>
        <dbReference type="ChEBI" id="CHEBI:57287"/>
    </ligand>
</feature>
<dbReference type="GO" id="GO:0009366">
    <property type="term" value="C:enterobactin synthetase complex"/>
    <property type="evidence" value="ECO:0007669"/>
    <property type="project" value="InterPro"/>
</dbReference>
<comment type="caution">
    <text evidence="6">The sequence shown here is derived from an EMBL/GenBank/DDBJ whole genome shotgun (WGS) entry which is preliminary data.</text>
</comment>
<dbReference type="Proteomes" id="UP000632849">
    <property type="component" value="Unassembled WGS sequence"/>
</dbReference>
<sequence length="218" mass="23707">MCMRDLLPGAVAVAVADASAWTEEPLPEEAATLSERAVPARQREFRAGRACARRAMTALGLPPVPVPAGRDRAPLWPPRIVGSISHTGDYCAAAVARSGAVRSLGIDAEDNLELDEATRQLVCLPEEEEWWRGPGGSEPYWPTVFFSAKESVYKAWFPLVGGWLGFHDVRVEPDPRAGTFTARILAPHRRPDLVPDLLHGRFAVSPDLVRTAVVVPAD</sequence>
<evidence type="ECO:0000256" key="3">
    <source>
        <dbReference type="PIRSR" id="PIRSR603542-2"/>
    </source>
</evidence>
<feature type="binding site" evidence="3">
    <location>
        <position position="109"/>
    </location>
    <ligand>
        <name>Mg(2+)</name>
        <dbReference type="ChEBI" id="CHEBI:18420"/>
    </ligand>
</feature>
<keyword evidence="3" id="KW-0460">Magnesium</keyword>
<dbReference type="GO" id="GO:0008897">
    <property type="term" value="F:holo-[acyl-carrier-protein] synthase activity"/>
    <property type="evidence" value="ECO:0007669"/>
    <property type="project" value="InterPro"/>
</dbReference>